<evidence type="ECO:0000259" key="3">
    <source>
        <dbReference type="PROSITE" id="PS50086"/>
    </source>
</evidence>
<dbReference type="PANTHER" id="PTHR20913">
    <property type="entry name" value="TBC1 DOMAIN FAMILY MEMBER 20/GTPASE"/>
    <property type="match status" value="1"/>
</dbReference>
<gene>
    <name evidence="4" type="ORF">BOTBODRAFT_38868</name>
</gene>
<dbReference type="InParanoid" id="A0A067M682"/>
<feature type="compositionally biased region" description="Basic and acidic residues" evidence="2">
    <location>
        <begin position="108"/>
        <end position="120"/>
    </location>
</feature>
<accession>A0A067M682</accession>
<dbReference type="Gene3D" id="1.10.472.80">
    <property type="entry name" value="Ypt/Rab-GAP domain of gyp1p, domain 3"/>
    <property type="match status" value="1"/>
</dbReference>
<evidence type="ECO:0000313" key="5">
    <source>
        <dbReference type="Proteomes" id="UP000027195"/>
    </source>
</evidence>
<dbReference type="SMART" id="SM00164">
    <property type="entry name" value="TBC"/>
    <property type="match status" value="1"/>
</dbReference>
<feature type="region of interest" description="Disordered" evidence="2">
    <location>
        <begin position="1"/>
        <end position="31"/>
    </location>
</feature>
<dbReference type="Pfam" id="PF00566">
    <property type="entry name" value="RabGAP-TBC"/>
    <property type="match status" value="1"/>
</dbReference>
<dbReference type="GO" id="GO:0006888">
    <property type="term" value="P:endoplasmic reticulum to Golgi vesicle-mediated transport"/>
    <property type="evidence" value="ECO:0007669"/>
    <property type="project" value="TreeGrafter"/>
</dbReference>
<feature type="region of interest" description="Disordered" evidence="2">
    <location>
        <begin position="361"/>
        <end position="381"/>
    </location>
</feature>
<dbReference type="EMBL" id="KL198109">
    <property type="protein sequence ID" value="KDQ07337.1"/>
    <property type="molecule type" value="Genomic_DNA"/>
</dbReference>
<dbReference type="GO" id="GO:0005096">
    <property type="term" value="F:GTPase activator activity"/>
    <property type="evidence" value="ECO:0007669"/>
    <property type="project" value="UniProtKB-KW"/>
</dbReference>
<protein>
    <recommendedName>
        <fullName evidence="3">Rab-GAP TBC domain-containing protein</fullName>
    </recommendedName>
</protein>
<dbReference type="InterPro" id="IPR045913">
    <property type="entry name" value="TBC20/Gyp8-like"/>
</dbReference>
<feature type="compositionally biased region" description="Low complexity" evidence="2">
    <location>
        <begin position="365"/>
        <end position="381"/>
    </location>
</feature>
<keyword evidence="5" id="KW-1185">Reference proteome</keyword>
<dbReference type="HOGENOM" id="CLU_024796_1_0_1"/>
<dbReference type="STRING" id="930990.A0A067M682"/>
<sequence length="556" mass="61443">MDTNIETPVAVLLPPSSSPHPSSTDLEYDSEERKHAVLGAVEDKYWDRLRDISLLPYGFGEARKEAWMFLLNVQETATAAPSPLDTELRQRRPSTAPEVPVESENETDTSREGTSDEVPEKPAIVAHPDERQVGLDTDRSFVVYPIESESEKLRRQGELNTLIVDVLRKRPQLQYFQGYHDIVSVLYLTFSPSNSTPISFETLTVLERCVEKLSLHRLRDSMGMGLEPVVGLLQVMKRVLRSVDPAFASLVEETSPLPYFALSHILTLFAHDTPTLELIQPIFDFLLCRPPIVVAYLAVAMTLSRKEEAFRLAREGDEGMMHSLLATLPQMVVAEEVIAEPDAEPDTKEAPGTPELLAVKGEQAEPSPSTEETLDSSTLSPSLLPSAPIPLCTLLQKASALYAAHPPTSPEISAQRILGPKSVVFTWSDFASLLPSDDDAEAMVNLPKEEIVLPLMDEDEEAERDDKEWSIVEKEKERASIRRQRVLTKFRGRTVMTSVVMLVGVALAIYASGGGPPGSGGAKSRDAEWRRWAAWFSGVVLTPVLGKEKIGGWLGL</sequence>
<evidence type="ECO:0000256" key="2">
    <source>
        <dbReference type="SAM" id="MobiDB-lite"/>
    </source>
</evidence>
<dbReference type="Gene3D" id="1.10.8.1310">
    <property type="match status" value="1"/>
</dbReference>
<dbReference type="Proteomes" id="UP000027195">
    <property type="component" value="Unassembled WGS sequence"/>
</dbReference>
<dbReference type="PROSITE" id="PS50086">
    <property type="entry name" value="TBC_RABGAP"/>
    <property type="match status" value="1"/>
</dbReference>
<feature type="domain" description="Rab-GAP TBC" evidence="3">
    <location>
        <begin position="57"/>
        <end position="290"/>
    </location>
</feature>
<evidence type="ECO:0000256" key="1">
    <source>
        <dbReference type="ARBA" id="ARBA00022468"/>
    </source>
</evidence>
<evidence type="ECO:0000313" key="4">
    <source>
        <dbReference type="EMBL" id="KDQ07337.1"/>
    </source>
</evidence>
<reference evidence="5" key="1">
    <citation type="journal article" date="2014" name="Proc. Natl. Acad. Sci. U.S.A.">
        <title>Extensive sampling of basidiomycete genomes demonstrates inadequacy of the white-rot/brown-rot paradigm for wood decay fungi.</title>
        <authorList>
            <person name="Riley R."/>
            <person name="Salamov A.A."/>
            <person name="Brown D.W."/>
            <person name="Nagy L.G."/>
            <person name="Floudas D."/>
            <person name="Held B.W."/>
            <person name="Levasseur A."/>
            <person name="Lombard V."/>
            <person name="Morin E."/>
            <person name="Otillar R."/>
            <person name="Lindquist E.A."/>
            <person name="Sun H."/>
            <person name="LaButti K.M."/>
            <person name="Schmutz J."/>
            <person name="Jabbour D."/>
            <person name="Luo H."/>
            <person name="Baker S.E."/>
            <person name="Pisabarro A.G."/>
            <person name="Walton J.D."/>
            <person name="Blanchette R.A."/>
            <person name="Henrissat B."/>
            <person name="Martin F."/>
            <person name="Cullen D."/>
            <person name="Hibbett D.S."/>
            <person name="Grigoriev I.V."/>
        </authorList>
    </citation>
    <scope>NUCLEOTIDE SEQUENCE [LARGE SCALE GENOMIC DNA]</scope>
    <source>
        <strain evidence="5">FD-172 SS1</strain>
    </source>
</reference>
<keyword evidence="1" id="KW-0343">GTPase activation</keyword>
<dbReference type="OrthoDB" id="206700at2759"/>
<dbReference type="InterPro" id="IPR000195">
    <property type="entry name" value="Rab-GAP-TBC_dom"/>
</dbReference>
<dbReference type="AlphaFoldDB" id="A0A067M682"/>
<name>A0A067M682_BOTB1</name>
<dbReference type="InterPro" id="IPR035969">
    <property type="entry name" value="Rab-GAP_TBC_sf"/>
</dbReference>
<dbReference type="PANTHER" id="PTHR20913:SF7">
    <property type="entry name" value="RE60063P"/>
    <property type="match status" value="1"/>
</dbReference>
<feature type="region of interest" description="Disordered" evidence="2">
    <location>
        <begin position="81"/>
        <end position="122"/>
    </location>
</feature>
<organism evidence="4 5">
    <name type="scientific">Botryobasidium botryosum (strain FD-172 SS1)</name>
    <dbReference type="NCBI Taxonomy" id="930990"/>
    <lineage>
        <taxon>Eukaryota</taxon>
        <taxon>Fungi</taxon>
        <taxon>Dikarya</taxon>
        <taxon>Basidiomycota</taxon>
        <taxon>Agaricomycotina</taxon>
        <taxon>Agaricomycetes</taxon>
        <taxon>Cantharellales</taxon>
        <taxon>Botryobasidiaceae</taxon>
        <taxon>Botryobasidium</taxon>
    </lineage>
</organism>
<dbReference type="GO" id="GO:0005789">
    <property type="term" value="C:endoplasmic reticulum membrane"/>
    <property type="evidence" value="ECO:0007669"/>
    <property type="project" value="TreeGrafter"/>
</dbReference>
<dbReference type="SUPFAM" id="SSF47923">
    <property type="entry name" value="Ypt/Rab-GAP domain of gyp1p"/>
    <property type="match status" value="1"/>
</dbReference>
<proteinExistence type="predicted"/>